<gene>
    <name evidence="10" type="ORF">SAMN05428963_106189</name>
</gene>
<dbReference type="GO" id="GO:0006730">
    <property type="term" value="P:one-carbon metabolic process"/>
    <property type="evidence" value="ECO:0007669"/>
    <property type="project" value="UniProtKB-KW"/>
</dbReference>
<dbReference type="UniPathway" id="UPA00077">
    <property type="reaction ID" value="UER00158"/>
</dbReference>
<dbReference type="InterPro" id="IPR001796">
    <property type="entry name" value="DHFR_dom"/>
</dbReference>
<comment type="function">
    <text evidence="7 8">Key enzyme in folate metabolism. Catalyzes an essential reaction for de novo glycine and purine synthesis, and for DNA precursor synthesis.</text>
</comment>
<accession>A0A1T4RBP5</accession>
<organism evidence="10 11">
    <name type="scientific">Consotaella salsifontis</name>
    <dbReference type="NCBI Taxonomy" id="1365950"/>
    <lineage>
        <taxon>Bacteria</taxon>
        <taxon>Pseudomonadati</taxon>
        <taxon>Pseudomonadota</taxon>
        <taxon>Alphaproteobacteria</taxon>
        <taxon>Hyphomicrobiales</taxon>
        <taxon>Aurantimonadaceae</taxon>
        <taxon>Consotaella</taxon>
    </lineage>
</organism>
<dbReference type="InterPro" id="IPR024072">
    <property type="entry name" value="DHFR-like_dom_sf"/>
</dbReference>
<dbReference type="GO" id="GO:0046654">
    <property type="term" value="P:tetrahydrofolate biosynthetic process"/>
    <property type="evidence" value="ECO:0007669"/>
    <property type="project" value="UniProtKB-UniPathway"/>
</dbReference>
<dbReference type="PANTHER" id="PTHR48069:SF3">
    <property type="entry name" value="DIHYDROFOLATE REDUCTASE"/>
    <property type="match status" value="1"/>
</dbReference>
<dbReference type="Proteomes" id="UP000190135">
    <property type="component" value="Unassembled WGS sequence"/>
</dbReference>
<feature type="domain" description="DHFR" evidence="9">
    <location>
        <begin position="5"/>
        <end position="169"/>
    </location>
</feature>
<dbReference type="GO" id="GO:0050661">
    <property type="term" value="F:NADP binding"/>
    <property type="evidence" value="ECO:0007669"/>
    <property type="project" value="InterPro"/>
</dbReference>
<evidence type="ECO:0000256" key="4">
    <source>
        <dbReference type="ARBA" id="ARBA00022563"/>
    </source>
</evidence>
<keyword evidence="4 8" id="KW-0554">One-carbon metabolism</keyword>
<protein>
    <recommendedName>
        <fullName evidence="3 8">Dihydrofolate reductase</fullName>
        <ecNumber evidence="3 8">1.5.1.3</ecNumber>
    </recommendedName>
</protein>
<dbReference type="AlphaFoldDB" id="A0A1T4RBP5"/>
<evidence type="ECO:0000256" key="1">
    <source>
        <dbReference type="ARBA" id="ARBA00004903"/>
    </source>
</evidence>
<evidence type="ECO:0000256" key="7">
    <source>
        <dbReference type="ARBA" id="ARBA00025067"/>
    </source>
</evidence>
<dbReference type="EC" id="1.5.1.3" evidence="3 8"/>
<dbReference type="SUPFAM" id="SSF53597">
    <property type="entry name" value="Dihydrofolate reductase-like"/>
    <property type="match status" value="1"/>
</dbReference>
<dbReference type="EMBL" id="FUXL01000006">
    <property type="protein sequence ID" value="SKA13375.1"/>
    <property type="molecule type" value="Genomic_DNA"/>
</dbReference>
<dbReference type="OrthoDB" id="9804315at2"/>
<evidence type="ECO:0000256" key="6">
    <source>
        <dbReference type="ARBA" id="ARBA00023002"/>
    </source>
</evidence>
<dbReference type="GO" id="GO:0046655">
    <property type="term" value="P:folic acid metabolic process"/>
    <property type="evidence" value="ECO:0007669"/>
    <property type="project" value="TreeGrafter"/>
</dbReference>
<comment type="catalytic activity">
    <reaction evidence="8">
        <text>(6S)-5,6,7,8-tetrahydrofolate + NADP(+) = 7,8-dihydrofolate + NADPH + H(+)</text>
        <dbReference type="Rhea" id="RHEA:15009"/>
        <dbReference type="ChEBI" id="CHEBI:15378"/>
        <dbReference type="ChEBI" id="CHEBI:57451"/>
        <dbReference type="ChEBI" id="CHEBI:57453"/>
        <dbReference type="ChEBI" id="CHEBI:57783"/>
        <dbReference type="ChEBI" id="CHEBI:58349"/>
        <dbReference type="EC" id="1.5.1.3"/>
    </reaction>
</comment>
<dbReference type="CDD" id="cd00209">
    <property type="entry name" value="DHFR"/>
    <property type="match status" value="1"/>
</dbReference>
<dbReference type="GO" id="GO:0046452">
    <property type="term" value="P:dihydrofolate metabolic process"/>
    <property type="evidence" value="ECO:0007669"/>
    <property type="project" value="TreeGrafter"/>
</dbReference>
<evidence type="ECO:0000256" key="5">
    <source>
        <dbReference type="ARBA" id="ARBA00022857"/>
    </source>
</evidence>
<comment type="pathway">
    <text evidence="1 8">Cofactor biosynthesis; tetrahydrofolate biosynthesis; 5,6,7,8-tetrahydrofolate from 7,8-dihydrofolate: step 1/1.</text>
</comment>
<proteinExistence type="inferred from homology"/>
<dbReference type="STRING" id="1365950.SAMN05428963_106189"/>
<evidence type="ECO:0000259" key="9">
    <source>
        <dbReference type="PROSITE" id="PS51330"/>
    </source>
</evidence>
<comment type="similarity">
    <text evidence="2 8">Belongs to the dihydrofolate reductase family.</text>
</comment>
<keyword evidence="11" id="KW-1185">Reference proteome</keyword>
<reference evidence="10 11" key="1">
    <citation type="submission" date="2017-02" db="EMBL/GenBank/DDBJ databases">
        <authorList>
            <person name="Peterson S.W."/>
        </authorList>
    </citation>
    <scope>NUCLEOTIDE SEQUENCE [LARGE SCALE GENOMIC DNA]</scope>
    <source>
        <strain evidence="10 11">USBA 369</strain>
    </source>
</reference>
<dbReference type="GO" id="GO:0005829">
    <property type="term" value="C:cytosol"/>
    <property type="evidence" value="ECO:0007669"/>
    <property type="project" value="TreeGrafter"/>
</dbReference>
<dbReference type="Pfam" id="PF00186">
    <property type="entry name" value="DHFR_1"/>
    <property type="match status" value="1"/>
</dbReference>
<dbReference type="PANTHER" id="PTHR48069">
    <property type="entry name" value="DIHYDROFOLATE REDUCTASE"/>
    <property type="match status" value="1"/>
</dbReference>
<keyword evidence="5 8" id="KW-0521">NADP</keyword>
<dbReference type="PRINTS" id="PR00070">
    <property type="entry name" value="DHFR"/>
</dbReference>
<dbReference type="GO" id="GO:0004146">
    <property type="term" value="F:dihydrofolate reductase activity"/>
    <property type="evidence" value="ECO:0007669"/>
    <property type="project" value="UniProtKB-EC"/>
</dbReference>
<keyword evidence="6 8" id="KW-0560">Oxidoreductase</keyword>
<dbReference type="InterPro" id="IPR012259">
    <property type="entry name" value="DHFR"/>
</dbReference>
<evidence type="ECO:0000256" key="8">
    <source>
        <dbReference type="PIRNR" id="PIRNR000194"/>
    </source>
</evidence>
<evidence type="ECO:0000313" key="10">
    <source>
        <dbReference type="EMBL" id="SKA13375.1"/>
    </source>
</evidence>
<dbReference type="RefSeq" id="WP_078708424.1">
    <property type="nucleotide sequence ID" value="NZ_FUXL01000006.1"/>
</dbReference>
<dbReference type="PIRSF" id="PIRSF000194">
    <property type="entry name" value="DHFR"/>
    <property type="match status" value="1"/>
</dbReference>
<name>A0A1T4RBP5_9HYPH</name>
<evidence type="ECO:0000256" key="2">
    <source>
        <dbReference type="ARBA" id="ARBA00009539"/>
    </source>
</evidence>
<sequence>MSEPRIVAVVAMAENGIIGRQGAMPWRLPTDLKRYRRLTMGKPMIMGRKTLESIGRILDGRDTIVLSHQAALPVAGAHLAASPNDALTLARDLASGRGSDEIVIAGGGEIYRLFLDRTERLYVTLVAATPEGDARFPDIDEGIWLKVQDETVPATEKDSAAMRFLVFDRR</sequence>
<dbReference type="Gene3D" id="3.40.430.10">
    <property type="entry name" value="Dihydrofolate Reductase, subunit A"/>
    <property type="match status" value="1"/>
</dbReference>
<evidence type="ECO:0000256" key="3">
    <source>
        <dbReference type="ARBA" id="ARBA00012856"/>
    </source>
</evidence>
<dbReference type="PROSITE" id="PS51330">
    <property type="entry name" value="DHFR_2"/>
    <property type="match status" value="1"/>
</dbReference>
<evidence type="ECO:0000313" key="11">
    <source>
        <dbReference type="Proteomes" id="UP000190135"/>
    </source>
</evidence>